<dbReference type="InterPro" id="IPR023631">
    <property type="entry name" value="Amidase_dom"/>
</dbReference>
<dbReference type="Pfam" id="PF01425">
    <property type="entry name" value="Amidase"/>
    <property type="match status" value="1"/>
</dbReference>
<dbReference type="PANTHER" id="PTHR46072:SF10">
    <property type="entry name" value="ACETAMIDASE"/>
    <property type="match status" value="1"/>
</dbReference>
<comment type="similarity">
    <text evidence="1">Belongs to the amidase family.</text>
</comment>
<dbReference type="OrthoDB" id="6428749at2759"/>
<evidence type="ECO:0000256" key="1">
    <source>
        <dbReference type="ARBA" id="ARBA00009199"/>
    </source>
</evidence>
<dbReference type="PANTHER" id="PTHR46072">
    <property type="entry name" value="AMIDASE-RELATED-RELATED"/>
    <property type="match status" value="1"/>
</dbReference>
<dbReference type="EMBL" id="JAEVFJ010000021">
    <property type="protein sequence ID" value="KAH8097074.1"/>
    <property type="molecule type" value="Genomic_DNA"/>
</dbReference>
<evidence type="ECO:0000256" key="3">
    <source>
        <dbReference type="PIRSR" id="PIRSR001221-1"/>
    </source>
</evidence>
<evidence type="ECO:0000259" key="4">
    <source>
        <dbReference type="Pfam" id="PF01425"/>
    </source>
</evidence>
<feature type="domain" description="Amidase" evidence="4">
    <location>
        <begin position="61"/>
        <end position="541"/>
    </location>
</feature>
<dbReference type="Gene3D" id="3.90.1300.10">
    <property type="entry name" value="Amidase signature (AS) domain"/>
    <property type="match status" value="1"/>
</dbReference>
<keyword evidence="6" id="KW-1185">Reference proteome</keyword>
<dbReference type="PIRSF" id="PIRSF001221">
    <property type="entry name" value="Amidase_fungi"/>
    <property type="match status" value="1"/>
</dbReference>
<organism evidence="5 6">
    <name type="scientific">Cristinia sonorae</name>
    <dbReference type="NCBI Taxonomy" id="1940300"/>
    <lineage>
        <taxon>Eukaryota</taxon>
        <taxon>Fungi</taxon>
        <taxon>Dikarya</taxon>
        <taxon>Basidiomycota</taxon>
        <taxon>Agaricomycotina</taxon>
        <taxon>Agaricomycetes</taxon>
        <taxon>Agaricomycetidae</taxon>
        <taxon>Agaricales</taxon>
        <taxon>Pleurotineae</taxon>
        <taxon>Stephanosporaceae</taxon>
        <taxon>Cristinia</taxon>
    </lineage>
</organism>
<keyword evidence="2" id="KW-0378">Hydrolase</keyword>
<proteinExistence type="inferred from homology"/>
<dbReference type="AlphaFoldDB" id="A0A8K0XNR9"/>
<evidence type="ECO:0000256" key="2">
    <source>
        <dbReference type="ARBA" id="ARBA00022801"/>
    </source>
</evidence>
<feature type="active site" description="Acyl-ester intermediate" evidence="3">
    <location>
        <position position="203"/>
    </location>
</feature>
<feature type="active site" description="Charge relay system" evidence="3">
    <location>
        <position position="104"/>
    </location>
</feature>
<protein>
    <submittedName>
        <fullName evidence="5">Amidase signature enzyme</fullName>
    </submittedName>
</protein>
<dbReference type="Proteomes" id="UP000813824">
    <property type="component" value="Unassembled WGS sequence"/>
</dbReference>
<dbReference type="SUPFAM" id="SSF75304">
    <property type="entry name" value="Amidase signature (AS) enzymes"/>
    <property type="match status" value="1"/>
</dbReference>
<dbReference type="InterPro" id="IPR036928">
    <property type="entry name" value="AS_sf"/>
</dbReference>
<accession>A0A8K0XNR9</accession>
<evidence type="ECO:0000313" key="5">
    <source>
        <dbReference type="EMBL" id="KAH8097074.1"/>
    </source>
</evidence>
<sequence>MFASGTAHSAACARKKQNIVDAVRILTKACGNEDDAHVLELCLPQLVAEVNSGTLTPDAVATAYGKRCVAAHEATNCLADAFLDEGLSHVSPGKPLSAVPVSLKDVVDIEGHDTTMGYSVYANRPVPTSAPIVKLLQDAGALLHVKTTVPTGLLSFETESDLFGVTTNPYNPKFSPGGSTGGGAALLAFQGSMVEIATDTGGSVRMPAANCGLYAVKSSAYRFPSYGVASCAPGLETTQTVCSPIARSLEDLSAFWERVVGMKPWEYDHSCVPLPWQPQAVDFIQAKRKPRWGVMYNDGLIPPTPACKRALSLAVDALKKQGHEVRDFKPPNPLDGLRIGYQLVFSDAGKCLLKPLSPKENINGAISSICTIVGLPLFVKRLLASSLRVFSRPAGRNDGWASIVEALHTKTSDEERDLIVQREHYKAAWRQAMKDQGIDFILCPVHALPPVPHKKTAIATLIASNYCFMYNFLDVTAGVVPVTTVNSALDTLPENFQQSDEYLNMNDAARNVWSVYDATSMDGLPLGVQVVGWKLEEEKVLAGMKVLDDALKDTELGFRQKAF</sequence>
<comment type="caution">
    <text evidence="5">The sequence shown here is derived from an EMBL/GenBank/DDBJ whole genome shotgun (WGS) entry which is preliminary data.</text>
</comment>
<gene>
    <name evidence="5" type="ORF">BXZ70DRAFT_944178</name>
</gene>
<reference evidence="5" key="1">
    <citation type="journal article" date="2021" name="New Phytol.">
        <title>Evolutionary innovations through gain and loss of genes in the ectomycorrhizal Boletales.</title>
        <authorList>
            <person name="Wu G."/>
            <person name="Miyauchi S."/>
            <person name="Morin E."/>
            <person name="Kuo A."/>
            <person name="Drula E."/>
            <person name="Varga T."/>
            <person name="Kohler A."/>
            <person name="Feng B."/>
            <person name="Cao Y."/>
            <person name="Lipzen A."/>
            <person name="Daum C."/>
            <person name="Hundley H."/>
            <person name="Pangilinan J."/>
            <person name="Johnson J."/>
            <person name="Barry K."/>
            <person name="LaButti K."/>
            <person name="Ng V."/>
            <person name="Ahrendt S."/>
            <person name="Min B."/>
            <person name="Choi I.G."/>
            <person name="Park H."/>
            <person name="Plett J.M."/>
            <person name="Magnuson J."/>
            <person name="Spatafora J.W."/>
            <person name="Nagy L.G."/>
            <person name="Henrissat B."/>
            <person name="Grigoriev I.V."/>
            <person name="Yang Z.L."/>
            <person name="Xu J."/>
            <person name="Martin F.M."/>
        </authorList>
    </citation>
    <scope>NUCLEOTIDE SEQUENCE</scope>
    <source>
        <strain evidence="5">KKN 215</strain>
    </source>
</reference>
<feature type="active site" description="Charge relay system" evidence="3">
    <location>
        <position position="179"/>
    </location>
</feature>
<evidence type="ECO:0000313" key="6">
    <source>
        <dbReference type="Proteomes" id="UP000813824"/>
    </source>
</evidence>
<dbReference type="GO" id="GO:0016787">
    <property type="term" value="F:hydrolase activity"/>
    <property type="evidence" value="ECO:0007669"/>
    <property type="project" value="UniProtKB-KW"/>
</dbReference>
<name>A0A8K0XNR9_9AGAR</name>